<accession>A0AC61REW5</accession>
<organism evidence="1 2">
    <name type="scientific">Lepagella muris</name>
    <dbReference type="NCBI Taxonomy" id="3032870"/>
    <lineage>
        <taxon>Bacteria</taxon>
        <taxon>Pseudomonadati</taxon>
        <taxon>Bacteroidota</taxon>
        <taxon>Bacteroidia</taxon>
        <taxon>Bacteroidales</taxon>
        <taxon>Muribaculaceae</taxon>
        <taxon>Lepagella</taxon>
    </lineage>
</organism>
<comment type="caution">
    <text evidence="1">The sequence shown here is derived from an EMBL/GenBank/DDBJ whole genome shotgun (WGS) entry which is preliminary data.</text>
</comment>
<reference evidence="1" key="1">
    <citation type="submission" date="2019-04" db="EMBL/GenBank/DDBJ databases">
        <title>Microbes associate with the intestines of laboratory mice.</title>
        <authorList>
            <person name="Navarre W."/>
            <person name="Wong E."/>
            <person name="Huang K."/>
            <person name="Tropini C."/>
            <person name="Ng K."/>
            <person name="Yu B."/>
        </authorList>
    </citation>
    <scope>NUCLEOTIDE SEQUENCE</scope>
    <source>
        <strain evidence="1">NM04_E33</strain>
    </source>
</reference>
<keyword evidence="2" id="KW-1185">Reference proteome</keyword>
<evidence type="ECO:0000313" key="2">
    <source>
        <dbReference type="Proteomes" id="UP000306319"/>
    </source>
</evidence>
<sequence length="241" mass="26577">MKTHHIILSLIAAATLSTGCVRVKKPAAAEEREQWILSLNDSIADYQRQIEDANNELASLNTEVSGLISNFEHVSNPRLVEGYYIYRSWASRYPLTSTGIVARITQDEGFEIIAALTGGHFNQISVTSEGMEATSDIVPHDQALNYRAGNLNTVCFYGEKADSIGSLIHRDPSAAATLVYLNGGKTGSHTLSDAEKEMISATWQLFSSQRSVHSLERKIPMLSRRINVCRQMIEANDSTSE</sequence>
<dbReference type="Proteomes" id="UP000306319">
    <property type="component" value="Unassembled WGS sequence"/>
</dbReference>
<evidence type="ECO:0000313" key="1">
    <source>
        <dbReference type="EMBL" id="TGY79159.1"/>
    </source>
</evidence>
<name>A0AC61REW5_9BACT</name>
<dbReference type="EMBL" id="SRYB01000008">
    <property type="protein sequence ID" value="TGY79159.1"/>
    <property type="molecule type" value="Genomic_DNA"/>
</dbReference>
<gene>
    <name evidence="1" type="ORF">E5331_07205</name>
</gene>
<protein>
    <submittedName>
        <fullName evidence="1">Uncharacterized protein</fullName>
    </submittedName>
</protein>
<proteinExistence type="predicted"/>